<keyword evidence="4" id="KW-1185">Reference proteome</keyword>
<dbReference type="InterPro" id="IPR010987">
    <property type="entry name" value="Glutathione-S-Trfase_C-like"/>
</dbReference>
<dbReference type="InterPro" id="IPR036282">
    <property type="entry name" value="Glutathione-S-Trfase_C_sf"/>
</dbReference>
<feature type="domain" description="GST N-terminal" evidence="1">
    <location>
        <begin position="1"/>
        <end position="81"/>
    </location>
</feature>
<dbReference type="Proteomes" id="UP001219862">
    <property type="component" value="Unassembled WGS sequence"/>
</dbReference>
<dbReference type="PROSITE" id="PS50404">
    <property type="entry name" value="GST_NTER"/>
    <property type="match status" value="1"/>
</dbReference>
<sequence>MLKILGKAASINVRKVLWTCAELGLDFEREDWGAGFADTAQPQFLALNPNAMVPVLIDGDFVLWESNAICRYLATREGSTPLLPVEPRPRALVEQWMDWQAGEFNNAWRYAFMGLVRQSVAHQDPVQLAASVAAWHRHAAILARQLETTGDYVTGPQFTLADVVLGLSVHRWVQAPLPERPALPALNAYYARLSERAGFMVHGRNGPP</sequence>
<dbReference type="CDD" id="cd03047">
    <property type="entry name" value="GST_N_2"/>
    <property type="match status" value="1"/>
</dbReference>
<evidence type="ECO:0000259" key="1">
    <source>
        <dbReference type="PROSITE" id="PS50404"/>
    </source>
</evidence>
<proteinExistence type="predicted"/>
<dbReference type="Gene3D" id="3.40.30.10">
    <property type="entry name" value="Glutaredoxin"/>
    <property type="match status" value="1"/>
</dbReference>
<dbReference type="SFLD" id="SFLDG01150">
    <property type="entry name" value="Main.1:_Beta-like"/>
    <property type="match status" value="1"/>
</dbReference>
<dbReference type="RefSeq" id="WP_273596074.1">
    <property type="nucleotide sequence ID" value="NZ_JAQQXS010000005.1"/>
</dbReference>
<protein>
    <submittedName>
        <fullName evidence="3">Glutathione S-transferase</fullName>
    </submittedName>
</protein>
<feature type="domain" description="GST C-terminal" evidence="2">
    <location>
        <begin position="86"/>
        <end position="208"/>
    </location>
</feature>
<dbReference type="SUPFAM" id="SSF47616">
    <property type="entry name" value="GST C-terminal domain-like"/>
    <property type="match status" value="1"/>
</dbReference>
<gene>
    <name evidence="3" type="ORF">PRZ01_07105</name>
</gene>
<dbReference type="SFLD" id="SFLDG00358">
    <property type="entry name" value="Main_(cytGST)"/>
    <property type="match status" value="1"/>
</dbReference>
<dbReference type="PANTHER" id="PTHR44051:SF19">
    <property type="entry name" value="DISULFIDE-BOND OXIDOREDUCTASE YFCG"/>
    <property type="match status" value="1"/>
</dbReference>
<dbReference type="PANTHER" id="PTHR44051">
    <property type="entry name" value="GLUTATHIONE S-TRANSFERASE-RELATED"/>
    <property type="match status" value="1"/>
</dbReference>
<dbReference type="SFLD" id="SFLDS00019">
    <property type="entry name" value="Glutathione_Transferase_(cytos"/>
    <property type="match status" value="1"/>
</dbReference>
<accession>A0ABT5KR63</accession>
<dbReference type="EMBL" id="JAQQXS010000005">
    <property type="protein sequence ID" value="MDC8784955.1"/>
    <property type="molecule type" value="Genomic_DNA"/>
</dbReference>
<comment type="caution">
    <text evidence="3">The sequence shown here is derived from an EMBL/GenBank/DDBJ whole genome shotgun (WGS) entry which is preliminary data.</text>
</comment>
<dbReference type="Pfam" id="PF13410">
    <property type="entry name" value="GST_C_2"/>
    <property type="match status" value="1"/>
</dbReference>
<dbReference type="SUPFAM" id="SSF52833">
    <property type="entry name" value="Thioredoxin-like"/>
    <property type="match status" value="1"/>
</dbReference>
<dbReference type="InterPro" id="IPR036249">
    <property type="entry name" value="Thioredoxin-like_sf"/>
</dbReference>
<evidence type="ECO:0000313" key="3">
    <source>
        <dbReference type="EMBL" id="MDC8784955.1"/>
    </source>
</evidence>
<dbReference type="InterPro" id="IPR040079">
    <property type="entry name" value="Glutathione_S-Trfase"/>
</dbReference>
<reference evidence="3 4" key="1">
    <citation type="submission" date="2022-10" db="EMBL/GenBank/DDBJ databases">
        <title>paucibacter sp. hw8 Genome sequencing.</title>
        <authorList>
            <person name="Park S."/>
        </authorList>
    </citation>
    <scope>NUCLEOTIDE SEQUENCE [LARGE SCALE GENOMIC DNA]</scope>
    <source>
        <strain evidence="4">hw8</strain>
    </source>
</reference>
<dbReference type="Pfam" id="PF02798">
    <property type="entry name" value="GST_N"/>
    <property type="match status" value="1"/>
</dbReference>
<organism evidence="3 4">
    <name type="scientific">Roseateles koreensis</name>
    <dbReference type="NCBI Taxonomy" id="2987526"/>
    <lineage>
        <taxon>Bacteria</taxon>
        <taxon>Pseudomonadati</taxon>
        <taxon>Pseudomonadota</taxon>
        <taxon>Betaproteobacteria</taxon>
        <taxon>Burkholderiales</taxon>
        <taxon>Sphaerotilaceae</taxon>
        <taxon>Roseateles</taxon>
    </lineage>
</organism>
<evidence type="ECO:0000313" key="4">
    <source>
        <dbReference type="Proteomes" id="UP001219862"/>
    </source>
</evidence>
<name>A0ABT5KR63_9BURK</name>
<dbReference type="Gene3D" id="1.20.1050.10">
    <property type="match status" value="1"/>
</dbReference>
<evidence type="ECO:0000259" key="2">
    <source>
        <dbReference type="PROSITE" id="PS50405"/>
    </source>
</evidence>
<dbReference type="InterPro" id="IPR004045">
    <property type="entry name" value="Glutathione_S-Trfase_N"/>
</dbReference>
<dbReference type="PROSITE" id="PS50405">
    <property type="entry name" value="GST_CTER"/>
    <property type="match status" value="1"/>
</dbReference>